<gene>
    <name evidence="1" type="ORF">HG263_12180</name>
</gene>
<dbReference type="RefSeq" id="WP_171626345.1">
    <property type="nucleotide sequence ID" value="NZ_JABBPG010000004.1"/>
</dbReference>
<organism evidence="1 2">
    <name type="scientific">Pseudoalteromonas caenipelagi</name>
    <dbReference type="NCBI Taxonomy" id="2726988"/>
    <lineage>
        <taxon>Bacteria</taxon>
        <taxon>Pseudomonadati</taxon>
        <taxon>Pseudomonadota</taxon>
        <taxon>Gammaproteobacteria</taxon>
        <taxon>Alteromonadales</taxon>
        <taxon>Pseudoalteromonadaceae</taxon>
        <taxon>Pseudoalteromonas</taxon>
    </lineage>
</organism>
<reference evidence="1 2" key="1">
    <citation type="submission" date="2020-04" db="EMBL/GenBank/DDBJ databases">
        <title>Pseudoalteromonas caenipelagi sp. nov., isolated from a tidal flat.</title>
        <authorList>
            <person name="Park S."/>
            <person name="Yoon J.-H."/>
        </authorList>
    </citation>
    <scope>NUCLEOTIDE SEQUENCE [LARGE SCALE GENOMIC DNA]</scope>
    <source>
        <strain evidence="1 2">JBTF-M23</strain>
    </source>
</reference>
<dbReference type="EMBL" id="JABBPG010000004">
    <property type="protein sequence ID" value="NOU51285.1"/>
    <property type="molecule type" value="Genomic_DNA"/>
</dbReference>
<proteinExistence type="predicted"/>
<keyword evidence="2" id="KW-1185">Reference proteome</keyword>
<dbReference type="AlphaFoldDB" id="A0A849VDU2"/>
<evidence type="ECO:0000313" key="1">
    <source>
        <dbReference type="EMBL" id="NOU51285.1"/>
    </source>
</evidence>
<sequence>MYTDVKFTKKYLDILAKFSSFLVQYSSELPHSQKSQLSTFLSQLQHASRLSLKQLSKNKPLTTTIEIKPNIIFPYKNPVGQKRKFYVSLGGKIEIHNGVITDQSLCLNLMLEHTPNCQNVPSDWKFYDTEQGFHIIRRFHFDYDSLNDDQVKPKFHLQYGGKFNNEYFDLSNVHYKLFQPIDHPRLPQQPHDLIMLLDFVLREFSLKGQEITREKRWNEFVIQSEKLWLTPYYEKLITKLQCGSRITPLHRTK</sequence>
<protein>
    <submittedName>
        <fullName evidence="1">Uncharacterized protein</fullName>
    </submittedName>
</protein>
<evidence type="ECO:0000313" key="2">
    <source>
        <dbReference type="Proteomes" id="UP000586305"/>
    </source>
</evidence>
<dbReference type="Proteomes" id="UP000586305">
    <property type="component" value="Unassembled WGS sequence"/>
</dbReference>
<comment type="caution">
    <text evidence="1">The sequence shown here is derived from an EMBL/GenBank/DDBJ whole genome shotgun (WGS) entry which is preliminary data.</text>
</comment>
<name>A0A849VDU2_9GAMM</name>
<accession>A0A849VDU2</accession>